<evidence type="ECO:0000313" key="3">
    <source>
        <dbReference type="EMBL" id="MBO8446126.1"/>
    </source>
</evidence>
<dbReference type="InterPro" id="IPR003808">
    <property type="entry name" value="Fe-S_metab-assoc_dom"/>
</dbReference>
<dbReference type="Gene3D" id="3.90.1010.10">
    <property type="match status" value="1"/>
</dbReference>
<evidence type="ECO:0000259" key="2">
    <source>
        <dbReference type="Pfam" id="PF02657"/>
    </source>
</evidence>
<comment type="similarity">
    <text evidence="1">Belongs to the SufE family.</text>
</comment>
<sequence length="138" mass="15510">MTINEKQDQIIEDFSISDDWFDRYAMLIDMGQELKALPEDKKTPENLIDGCQSRVWITARMEGGNLIFEGDSDALIVKGILSLLISILSGHAPEEIVHSDLYCIDRIGMREHLSPTRSNGLASMIKVMMAYATAFSQK</sequence>
<dbReference type="PANTHER" id="PTHR43597:SF5">
    <property type="entry name" value="SUFE-LIKE PROTEIN 2, CHLOROPLASTIC"/>
    <property type="match status" value="1"/>
</dbReference>
<accession>A0A9D9EGJ2</accession>
<dbReference type="AlphaFoldDB" id="A0A9D9EGJ2"/>
<protein>
    <submittedName>
        <fullName evidence="3">SufE family protein</fullName>
    </submittedName>
</protein>
<dbReference type="SUPFAM" id="SSF82649">
    <property type="entry name" value="SufE/NifU"/>
    <property type="match status" value="1"/>
</dbReference>
<feature type="domain" description="Fe-S metabolism associated" evidence="2">
    <location>
        <begin position="11"/>
        <end position="129"/>
    </location>
</feature>
<dbReference type="PANTHER" id="PTHR43597">
    <property type="entry name" value="SULFUR ACCEPTOR PROTEIN CSDE"/>
    <property type="match status" value="1"/>
</dbReference>
<organism evidence="3 4">
    <name type="scientific">Candidatus Enterocola intestinipullorum</name>
    <dbReference type="NCBI Taxonomy" id="2840783"/>
    <lineage>
        <taxon>Bacteria</taxon>
        <taxon>Pseudomonadati</taxon>
        <taxon>Bacteroidota</taxon>
        <taxon>Bacteroidia</taxon>
        <taxon>Bacteroidales</taxon>
        <taxon>Candidatus Enterocola</taxon>
    </lineage>
</organism>
<reference evidence="3" key="1">
    <citation type="submission" date="2020-10" db="EMBL/GenBank/DDBJ databases">
        <authorList>
            <person name="Gilroy R."/>
        </authorList>
    </citation>
    <scope>NUCLEOTIDE SEQUENCE</scope>
    <source>
        <strain evidence="3">D3-1215</strain>
    </source>
</reference>
<gene>
    <name evidence="3" type="ORF">IAC32_00035</name>
</gene>
<name>A0A9D9EGJ2_9BACT</name>
<comment type="caution">
    <text evidence="3">The sequence shown here is derived from an EMBL/GenBank/DDBJ whole genome shotgun (WGS) entry which is preliminary data.</text>
</comment>
<dbReference type="Pfam" id="PF02657">
    <property type="entry name" value="SufE"/>
    <property type="match status" value="1"/>
</dbReference>
<dbReference type="Proteomes" id="UP000823637">
    <property type="component" value="Unassembled WGS sequence"/>
</dbReference>
<reference evidence="3" key="2">
    <citation type="journal article" date="2021" name="PeerJ">
        <title>Extensive microbial diversity within the chicken gut microbiome revealed by metagenomics and culture.</title>
        <authorList>
            <person name="Gilroy R."/>
            <person name="Ravi A."/>
            <person name="Getino M."/>
            <person name="Pursley I."/>
            <person name="Horton D.L."/>
            <person name="Alikhan N.F."/>
            <person name="Baker D."/>
            <person name="Gharbi K."/>
            <person name="Hall N."/>
            <person name="Watson M."/>
            <person name="Adriaenssens E.M."/>
            <person name="Foster-Nyarko E."/>
            <person name="Jarju S."/>
            <person name="Secka A."/>
            <person name="Antonio M."/>
            <person name="Oren A."/>
            <person name="Chaudhuri R.R."/>
            <person name="La Ragione R."/>
            <person name="Hildebrand F."/>
            <person name="Pallen M.J."/>
        </authorList>
    </citation>
    <scope>NUCLEOTIDE SEQUENCE</scope>
    <source>
        <strain evidence="3">D3-1215</strain>
    </source>
</reference>
<proteinExistence type="inferred from homology"/>
<evidence type="ECO:0000313" key="4">
    <source>
        <dbReference type="Proteomes" id="UP000823637"/>
    </source>
</evidence>
<evidence type="ECO:0000256" key="1">
    <source>
        <dbReference type="ARBA" id="ARBA00010282"/>
    </source>
</evidence>
<dbReference type="EMBL" id="JADIMR010000001">
    <property type="protein sequence ID" value="MBO8446126.1"/>
    <property type="molecule type" value="Genomic_DNA"/>
</dbReference>